<comment type="caution">
    <text evidence="2">The sequence shown here is derived from an EMBL/GenBank/DDBJ whole genome shotgun (WGS) entry which is preliminary data.</text>
</comment>
<reference evidence="3" key="1">
    <citation type="submission" date="2019-08" db="EMBL/GenBank/DDBJ databases">
        <title>Seonamhaeicola sediminis sp. nov., isolated from marine sediment.</title>
        <authorList>
            <person name="Cao W.R."/>
        </authorList>
    </citation>
    <scope>NUCLEOTIDE SEQUENCE [LARGE SCALE GENOMIC DNA]</scope>
    <source>
        <strain evidence="3">Gy8</strain>
    </source>
</reference>
<protein>
    <recommendedName>
        <fullName evidence="4">Bacterial Pleckstrin homology domain-containing protein</fullName>
    </recommendedName>
</protein>
<gene>
    <name evidence="2" type="ORF">FUA26_04015</name>
</gene>
<accession>A0A5C7AWB5</accession>
<name>A0A5C7AWB5_9FLAO</name>
<dbReference type="OrthoDB" id="1161417at2"/>
<sequence length="154" mass="18137">MKSVVLKQKLSFTVLVQFVFPISVGLCVLTFFFSFLFFPFFIISLLWLFGSYNYVFNENGNHKIQYKTLNILLFTRDKAFLKPDYVSLFQQSFKQTLGFGFLEFGKARYKDYTIKLFSENKHKIVYITSRKVEVLLLGKKLSEVLNVELYNALK</sequence>
<dbReference type="AlphaFoldDB" id="A0A5C7AWB5"/>
<evidence type="ECO:0000256" key="1">
    <source>
        <dbReference type="SAM" id="Phobius"/>
    </source>
</evidence>
<proteinExistence type="predicted"/>
<evidence type="ECO:0000313" key="2">
    <source>
        <dbReference type="EMBL" id="TXE12968.1"/>
    </source>
</evidence>
<feature type="transmembrane region" description="Helical" evidence="1">
    <location>
        <begin position="12"/>
        <end position="32"/>
    </location>
</feature>
<keyword evidence="1" id="KW-0812">Transmembrane</keyword>
<keyword evidence="1" id="KW-1133">Transmembrane helix</keyword>
<organism evidence="2 3">
    <name type="scientific">Seonamhaeicola algicola</name>
    <dbReference type="NCBI Taxonomy" id="1719036"/>
    <lineage>
        <taxon>Bacteria</taxon>
        <taxon>Pseudomonadati</taxon>
        <taxon>Bacteroidota</taxon>
        <taxon>Flavobacteriia</taxon>
        <taxon>Flavobacteriales</taxon>
        <taxon>Flavobacteriaceae</taxon>
    </lineage>
</organism>
<feature type="transmembrane region" description="Helical" evidence="1">
    <location>
        <begin position="38"/>
        <end position="56"/>
    </location>
</feature>
<evidence type="ECO:0008006" key="4">
    <source>
        <dbReference type="Google" id="ProtNLM"/>
    </source>
</evidence>
<dbReference type="Proteomes" id="UP000321790">
    <property type="component" value="Unassembled WGS sequence"/>
</dbReference>
<dbReference type="RefSeq" id="WP_147131885.1">
    <property type="nucleotide sequence ID" value="NZ_VOSC01000012.1"/>
</dbReference>
<keyword evidence="1" id="KW-0472">Membrane</keyword>
<dbReference type="EMBL" id="VOSC01000012">
    <property type="protein sequence ID" value="TXE12968.1"/>
    <property type="molecule type" value="Genomic_DNA"/>
</dbReference>
<evidence type="ECO:0000313" key="3">
    <source>
        <dbReference type="Proteomes" id="UP000321790"/>
    </source>
</evidence>
<keyword evidence="3" id="KW-1185">Reference proteome</keyword>